<organism evidence="1 2">
    <name type="scientific">Clostridium omnivorum</name>
    <dbReference type="NCBI Taxonomy" id="1604902"/>
    <lineage>
        <taxon>Bacteria</taxon>
        <taxon>Bacillati</taxon>
        <taxon>Bacillota</taxon>
        <taxon>Clostridia</taxon>
        <taxon>Eubacteriales</taxon>
        <taxon>Clostridiaceae</taxon>
        <taxon>Clostridium</taxon>
    </lineage>
</organism>
<dbReference type="SUPFAM" id="SSF54523">
    <property type="entry name" value="Pili subunits"/>
    <property type="match status" value="1"/>
</dbReference>
<reference evidence="1 2" key="1">
    <citation type="journal article" date="2024" name="Int. J. Syst. Evol. Microbiol.">
        <title>Clostridium omnivorum sp. nov., isolated from anoxic soil under the treatment of reductive soil disinfestation.</title>
        <authorList>
            <person name="Ueki A."/>
            <person name="Tonouchi A."/>
            <person name="Kaku N."/>
            <person name="Honma S."/>
            <person name="Ueki K."/>
        </authorList>
    </citation>
    <scope>NUCLEOTIDE SEQUENCE [LARGE SCALE GENOMIC DNA]</scope>
    <source>
        <strain evidence="1 2">E14</strain>
    </source>
</reference>
<dbReference type="RefSeq" id="WP_264850693.1">
    <property type="nucleotide sequence ID" value="NZ_BRXR01000001.1"/>
</dbReference>
<dbReference type="InterPro" id="IPR012902">
    <property type="entry name" value="N_methyl_site"/>
</dbReference>
<evidence type="ECO:0008006" key="3">
    <source>
        <dbReference type="Google" id="ProtNLM"/>
    </source>
</evidence>
<dbReference type="NCBIfam" id="TIGR02532">
    <property type="entry name" value="IV_pilin_GFxxxE"/>
    <property type="match status" value="1"/>
</dbReference>
<dbReference type="InterPro" id="IPR045584">
    <property type="entry name" value="Pilin-like"/>
</dbReference>
<protein>
    <recommendedName>
        <fullName evidence="3">Prepilin-type N-terminal cleavage/methylation domain-containing protein</fullName>
    </recommendedName>
</protein>
<comment type="caution">
    <text evidence="1">The sequence shown here is derived from an EMBL/GenBank/DDBJ whole genome shotgun (WGS) entry which is preliminary data.</text>
</comment>
<keyword evidence="2" id="KW-1185">Reference proteome</keyword>
<sequence>MTKWMKSKKGFTIIELLLALAIAASILAIAFSFFLPQQKALNDTTKKSELQMDTQIIMESMTKSAMEASKISLITTKAGVLHTSDLDSLYDTQDLEKIVFSVYNTDNSGTRSLAYEYTYKIVGGKISFTDSSGIEKNLAENVKAIKVTPLDEKSFGQCVGIKIEVQLASAGISDYNTQSSVYFRNK</sequence>
<dbReference type="Proteomes" id="UP001208567">
    <property type="component" value="Unassembled WGS sequence"/>
</dbReference>
<evidence type="ECO:0000313" key="2">
    <source>
        <dbReference type="Proteomes" id="UP001208567"/>
    </source>
</evidence>
<dbReference type="Pfam" id="PF07963">
    <property type="entry name" value="N_methyl"/>
    <property type="match status" value="1"/>
</dbReference>
<proteinExistence type="predicted"/>
<gene>
    <name evidence="1" type="ORF">bsdE14_28170</name>
</gene>
<dbReference type="EMBL" id="BRXR01000001">
    <property type="protein sequence ID" value="GLC31407.1"/>
    <property type="molecule type" value="Genomic_DNA"/>
</dbReference>
<name>A0ABQ5N839_9CLOT</name>
<evidence type="ECO:0000313" key="1">
    <source>
        <dbReference type="EMBL" id="GLC31407.1"/>
    </source>
</evidence>
<accession>A0ABQ5N839</accession>